<feature type="transmembrane region" description="Helical" evidence="8">
    <location>
        <begin position="303"/>
        <end position="319"/>
    </location>
</feature>
<feature type="transmembrane region" description="Helical" evidence="8">
    <location>
        <begin position="331"/>
        <end position="352"/>
    </location>
</feature>
<evidence type="ECO:0000256" key="7">
    <source>
        <dbReference type="ARBA" id="ARBA00023136"/>
    </source>
</evidence>
<feature type="transmembrane region" description="Helical" evidence="8">
    <location>
        <begin position="109"/>
        <end position="129"/>
    </location>
</feature>
<dbReference type="GO" id="GO:0009847">
    <property type="term" value="P:spore germination"/>
    <property type="evidence" value="ECO:0007669"/>
    <property type="project" value="InterPro"/>
</dbReference>
<evidence type="ECO:0000256" key="6">
    <source>
        <dbReference type="ARBA" id="ARBA00022989"/>
    </source>
</evidence>
<feature type="transmembrane region" description="Helical" evidence="8">
    <location>
        <begin position="76"/>
        <end position="97"/>
    </location>
</feature>
<dbReference type="PANTHER" id="PTHR34975">
    <property type="entry name" value="SPORE GERMINATION PROTEIN A2"/>
    <property type="match status" value="1"/>
</dbReference>
<evidence type="ECO:0000256" key="5">
    <source>
        <dbReference type="ARBA" id="ARBA00022692"/>
    </source>
</evidence>
<organism evidence="9 10">
    <name type="scientific">Niallia endozanthoxylica</name>
    <dbReference type="NCBI Taxonomy" id="2036016"/>
    <lineage>
        <taxon>Bacteria</taxon>
        <taxon>Bacillati</taxon>
        <taxon>Bacillota</taxon>
        <taxon>Bacilli</taxon>
        <taxon>Bacillales</taxon>
        <taxon>Bacillaceae</taxon>
        <taxon>Niallia</taxon>
    </lineage>
</organism>
<comment type="caution">
    <text evidence="9">The sequence shown here is derived from an EMBL/GenBank/DDBJ whole genome shotgun (WGS) entry which is preliminary data.</text>
</comment>
<evidence type="ECO:0000256" key="1">
    <source>
        <dbReference type="ARBA" id="ARBA00004141"/>
    </source>
</evidence>
<feature type="transmembrane region" description="Helical" evidence="8">
    <location>
        <begin position="266"/>
        <end position="291"/>
    </location>
</feature>
<keyword evidence="3" id="KW-0813">Transport</keyword>
<proteinExistence type="inferred from homology"/>
<feature type="transmembrane region" description="Helical" evidence="8">
    <location>
        <begin position="34"/>
        <end position="55"/>
    </location>
</feature>
<dbReference type="OrthoDB" id="2840438at2"/>
<feature type="transmembrane region" description="Helical" evidence="8">
    <location>
        <begin position="141"/>
        <end position="165"/>
    </location>
</feature>
<dbReference type="AlphaFoldDB" id="A0A5J5I4L9"/>
<evidence type="ECO:0000256" key="4">
    <source>
        <dbReference type="ARBA" id="ARBA00022544"/>
    </source>
</evidence>
<dbReference type="Pfam" id="PF03845">
    <property type="entry name" value="Spore_permease"/>
    <property type="match status" value="1"/>
</dbReference>
<comment type="subcellular location">
    <subcellularLocation>
        <location evidence="1">Membrane</location>
        <topology evidence="1">Multi-pass membrane protein</topology>
    </subcellularLocation>
</comment>
<comment type="similarity">
    <text evidence="2">Belongs to the amino acid-polyamine-organocation (APC) superfamily. Spore germination protein (SGP) (TC 2.A.3.9) family.</text>
</comment>
<evidence type="ECO:0000313" key="10">
    <source>
        <dbReference type="Proteomes" id="UP000326671"/>
    </source>
</evidence>
<dbReference type="PANTHER" id="PTHR34975:SF2">
    <property type="entry name" value="SPORE GERMINATION PROTEIN A2"/>
    <property type="match status" value="1"/>
</dbReference>
<reference evidence="9 10" key="1">
    <citation type="submission" date="2019-09" db="EMBL/GenBank/DDBJ databases">
        <title>Whole genome sequences of isolates from the Mars Exploration Rovers.</title>
        <authorList>
            <person name="Seuylemezian A."/>
            <person name="Vaishampayan P."/>
        </authorList>
    </citation>
    <scope>NUCLEOTIDE SEQUENCE [LARGE SCALE GENOMIC DNA]</scope>
    <source>
        <strain evidence="9 10">MER_TA_151</strain>
    </source>
</reference>
<evidence type="ECO:0000256" key="2">
    <source>
        <dbReference type="ARBA" id="ARBA00007998"/>
    </source>
</evidence>
<dbReference type="RefSeq" id="WP_150438796.1">
    <property type="nucleotide sequence ID" value="NZ_VYKL01000010.1"/>
</dbReference>
<evidence type="ECO:0000313" key="9">
    <source>
        <dbReference type="EMBL" id="KAA9028544.1"/>
    </source>
</evidence>
<sequence length="369" mass="41941">MMKITKTQLFSLIMLFEIGSTTLFVLGIEAKQDAWIVVFLSSLVGLLLLWVYTQFPKHFPNQNFAEILTQLVGKKFAALLLLLFGLSFLSGASHNFYEFGQLIKMTALPTTPLLVILYIFIIASIYILNFGFEVLARTAEILFPVFLIFLLTIYIITLLSGNFQISEMLPILGNGLSPILSETPKVISFPYGEMVVFLIYWHYVDKQQDIKKIAITALIFSTIAIILTLIAIISVLGVNLAANAEIPLLETILTVNIADIFTNLDLLAVLIMFIGGFYKMSLRFYAFVLILTWLFKAKSPKKILIISGLLFPLFTVYRFPGLDYKRWKGDIELNVVLLYALIPILLLMIHYLKKRKHHKSQEERSNVSH</sequence>
<dbReference type="InterPro" id="IPR004761">
    <property type="entry name" value="Spore_GerAB"/>
</dbReference>
<dbReference type="NCBIfam" id="TIGR00912">
    <property type="entry name" value="2A0309"/>
    <property type="match status" value="1"/>
</dbReference>
<feature type="transmembrane region" description="Helical" evidence="8">
    <location>
        <begin position="9"/>
        <end position="28"/>
    </location>
</feature>
<keyword evidence="6 8" id="KW-1133">Transmembrane helix</keyword>
<evidence type="ECO:0000256" key="3">
    <source>
        <dbReference type="ARBA" id="ARBA00022448"/>
    </source>
</evidence>
<dbReference type="EMBL" id="VYKL01000010">
    <property type="protein sequence ID" value="KAA9028544.1"/>
    <property type="molecule type" value="Genomic_DNA"/>
</dbReference>
<keyword evidence="4" id="KW-0309">Germination</keyword>
<dbReference type="Proteomes" id="UP000326671">
    <property type="component" value="Unassembled WGS sequence"/>
</dbReference>
<keyword evidence="5 8" id="KW-0812">Transmembrane</keyword>
<feature type="transmembrane region" description="Helical" evidence="8">
    <location>
        <begin position="185"/>
        <end position="203"/>
    </location>
</feature>
<accession>A0A5J5I4L9</accession>
<gene>
    <name evidence="9" type="ORF">F4V44_04550</name>
</gene>
<name>A0A5J5I4L9_9BACI</name>
<keyword evidence="7 8" id="KW-0472">Membrane</keyword>
<dbReference type="GO" id="GO:0016020">
    <property type="term" value="C:membrane"/>
    <property type="evidence" value="ECO:0007669"/>
    <property type="project" value="UniProtKB-SubCell"/>
</dbReference>
<evidence type="ECO:0000256" key="8">
    <source>
        <dbReference type="SAM" id="Phobius"/>
    </source>
</evidence>
<keyword evidence="10" id="KW-1185">Reference proteome</keyword>
<protein>
    <submittedName>
        <fullName evidence="9">GerAB/ArcD/ProY family transporter</fullName>
    </submittedName>
</protein>
<feature type="transmembrane region" description="Helical" evidence="8">
    <location>
        <begin position="215"/>
        <end position="238"/>
    </location>
</feature>